<keyword evidence="6" id="KW-0731">Sigma factor</keyword>
<evidence type="ECO:0000256" key="7">
    <source>
        <dbReference type="ARBA" id="ARBA00023125"/>
    </source>
</evidence>
<dbReference type="Gene3D" id="1.10.10.60">
    <property type="entry name" value="Homeodomain-like"/>
    <property type="match status" value="1"/>
</dbReference>
<dbReference type="InterPro" id="IPR038709">
    <property type="entry name" value="RpoN_core-bd_sf"/>
</dbReference>
<evidence type="ECO:0000256" key="1">
    <source>
        <dbReference type="ARBA" id="ARBA00008798"/>
    </source>
</evidence>
<comment type="similarity">
    <text evidence="1">Belongs to the sigma-54 factor family.</text>
</comment>
<evidence type="ECO:0000256" key="2">
    <source>
        <dbReference type="ARBA" id="ARBA00022478"/>
    </source>
</evidence>
<dbReference type="PANTHER" id="PTHR32248">
    <property type="entry name" value="RNA POLYMERASE SIGMA-54 FACTOR"/>
    <property type="match status" value="1"/>
</dbReference>
<reference evidence="11 12" key="1">
    <citation type="submission" date="2023-07" db="EMBL/GenBank/DDBJ databases">
        <title>Genomic Encyclopedia of Type Strains, Phase IV (KMG-IV): sequencing the most valuable type-strain genomes for metagenomic binning, comparative biology and taxonomic classification.</title>
        <authorList>
            <person name="Goeker M."/>
        </authorList>
    </citation>
    <scope>NUCLEOTIDE SEQUENCE [LARGE SCALE GENOMIC DNA]</scope>
    <source>
        <strain evidence="11 12">DSM 14914</strain>
    </source>
</reference>
<dbReference type="EMBL" id="JAUSWA010000037">
    <property type="protein sequence ID" value="MDQ0496520.1"/>
    <property type="molecule type" value="Genomic_DNA"/>
</dbReference>
<dbReference type="Pfam" id="PF04552">
    <property type="entry name" value="Sigma54_DBD"/>
    <property type="match status" value="1"/>
</dbReference>
<dbReference type="PROSITE" id="PS50044">
    <property type="entry name" value="SIGMA54_3"/>
    <property type="match status" value="1"/>
</dbReference>
<dbReference type="Pfam" id="PF00309">
    <property type="entry name" value="Sigma54_AID"/>
    <property type="match status" value="1"/>
</dbReference>
<sequence>MIRYGLQQEQAFRLVMTPELRQAITILQYSSVDLMSYLHEQADENPIIDLTEIDMSIKRISKEEEYAPRKNDNPVDLLDFVSNPADNLYRHLKAQLGMVRGLSKLQQTIAMFLIGNLNEKGYLELEVNTVAEILDVPTEEVENILALIQGFEPAGIAARSLEECLLLQLRYAGNDDVYLEEIVRHHMVNLSCNRIQKIADALGISIREVQQITDQIRKLNPCPGAAFAPYDHPYHIADISVEKSKNGYIVTVNDITVPRVGINPFYQRMLREQALGAEKQFLHEKMNTALWLIHSLEQRRLTLMRVAQAIVDRQWEFFEHGVHYLRPMTQKEIAESTGLHESTISRAISNKYMQTPRGLFELKYFFTSALGSKDGDAPSSESVKMRIKQLIDGEEKKKPFSDQAITELLAKEGLELSRRTVAKYREELGYLSSSRRKVY</sequence>
<evidence type="ECO:0000256" key="8">
    <source>
        <dbReference type="ARBA" id="ARBA00023163"/>
    </source>
</evidence>
<evidence type="ECO:0000259" key="9">
    <source>
        <dbReference type="Pfam" id="PF04552"/>
    </source>
</evidence>
<feature type="domain" description="RNA polymerase sigma factor 54 core-binding" evidence="10">
    <location>
        <begin position="85"/>
        <end position="266"/>
    </location>
</feature>
<keyword evidence="2" id="KW-0240">DNA-directed RNA polymerase</keyword>
<protein>
    <submittedName>
        <fullName evidence="11">RNA polymerase sigma-54 factor</fullName>
    </submittedName>
</protein>
<proteinExistence type="inferred from homology"/>
<dbReference type="Pfam" id="PF04963">
    <property type="entry name" value="Sigma54_CBD"/>
    <property type="match status" value="1"/>
</dbReference>
<organism evidence="11 12">
    <name type="scientific">Paenibacillus brasilensis</name>
    <dbReference type="NCBI Taxonomy" id="128574"/>
    <lineage>
        <taxon>Bacteria</taxon>
        <taxon>Bacillati</taxon>
        <taxon>Bacillota</taxon>
        <taxon>Bacilli</taxon>
        <taxon>Bacillales</taxon>
        <taxon>Paenibacillaceae</taxon>
        <taxon>Paenibacillus</taxon>
    </lineage>
</organism>
<name>A0ABU0L5K5_9BACL</name>
<evidence type="ECO:0000256" key="3">
    <source>
        <dbReference type="ARBA" id="ARBA00022679"/>
    </source>
</evidence>
<dbReference type="Gene3D" id="1.10.10.1330">
    <property type="entry name" value="RNA polymerase sigma-54 factor, core-binding domain"/>
    <property type="match status" value="1"/>
</dbReference>
<evidence type="ECO:0000313" key="12">
    <source>
        <dbReference type="Proteomes" id="UP001242811"/>
    </source>
</evidence>
<evidence type="ECO:0000256" key="4">
    <source>
        <dbReference type="ARBA" id="ARBA00022695"/>
    </source>
</evidence>
<dbReference type="PRINTS" id="PR00045">
    <property type="entry name" value="SIGMA54FCT"/>
</dbReference>
<evidence type="ECO:0000256" key="6">
    <source>
        <dbReference type="ARBA" id="ARBA00023082"/>
    </source>
</evidence>
<keyword evidence="4" id="KW-0548">Nucleotidyltransferase</keyword>
<evidence type="ECO:0000256" key="5">
    <source>
        <dbReference type="ARBA" id="ARBA00023015"/>
    </source>
</evidence>
<dbReference type="PIRSF" id="PIRSF000774">
    <property type="entry name" value="RpoN"/>
    <property type="match status" value="1"/>
</dbReference>
<dbReference type="InterPro" id="IPR007634">
    <property type="entry name" value="RNA_pol_sigma_54_DNA-bd"/>
</dbReference>
<keyword evidence="7" id="KW-0238">DNA-binding</keyword>
<dbReference type="InterPro" id="IPR007046">
    <property type="entry name" value="RNA_pol_sigma_54_core-bd"/>
</dbReference>
<evidence type="ECO:0000259" key="10">
    <source>
        <dbReference type="Pfam" id="PF04963"/>
    </source>
</evidence>
<evidence type="ECO:0000313" key="11">
    <source>
        <dbReference type="EMBL" id="MDQ0496520.1"/>
    </source>
</evidence>
<dbReference type="RefSeq" id="WP_167518694.1">
    <property type="nucleotide sequence ID" value="NZ_CP045298.1"/>
</dbReference>
<keyword evidence="8" id="KW-0804">Transcription</keyword>
<dbReference type="InterPro" id="IPR000394">
    <property type="entry name" value="RNA_pol_sigma_54"/>
</dbReference>
<accession>A0ABU0L5K5</accession>
<dbReference type="PANTHER" id="PTHR32248:SF4">
    <property type="entry name" value="RNA POLYMERASE SIGMA-54 FACTOR"/>
    <property type="match status" value="1"/>
</dbReference>
<dbReference type="Proteomes" id="UP001242811">
    <property type="component" value="Unassembled WGS sequence"/>
</dbReference>
<feature type="domain" description="RNA polymerase sigma factor 54 DNA-binding" evidence="9">
    <location>
        <begin position="280"/>
        <end position="437"/>
    </location>
</feature>
<dbReference type="NCBIfam" id="TIGR02395">
    <property type="entry name" value="rpoN_sigma"/>
    <property type="match status" value="1"/>
</dbReference>
<keyword evidence="12" id="KW-1185">Reference proteome</keyword>
<keyword evidence="3" id="KW-0808">Transferase</keyword>
<dbReference type="PROSITE" id="PS00718">
    <property type="entry name" value="SIGMA54_2"/>
    <property type="match status" value="1"/>
</dbReference>
<keyword evidence="5" id="KW-0805">Transcription regulation</keyword>
<gene>
    <name evidence="11" type="ORF">QOZ95_004710</name>
</gene>
<comment type="caution">
    <text evidence="11">The sequence shown here is derived from an EMBL/GenBank/DDBJ whole genome shotgun (WGS) entry which is preliminary data.</text>
</comment>